<organism evidence="3 4">
    <name type="scientific">Pseudomonas luteola</name>
    <dbReference type="NCBI Taxonomy" id="47886"/>
    <lineage>
        <taxon>Bacteria</taxon>
        <taxon>Pseudomonadati</taxon>
        <taxon>Pseudomonadota</taxon>
        <taxon>Gammaproteobacteria</taxon>
        <taxon>Pseudomonadales</taxon>
        <taxon>Pseudomonadaceae</taxon>
        <taxon>Pseudomonas</taxon>
    </lineage>
</organism>
<reference evidence="3 4" key="1">
    <citation type="submission" date="2018-06" db="EMBL/GenBank/DDBJ databases">
        <authorList>
            <consortium name="Pathogen Informatics"/>
            <person name="Doyle S."/>
        </authorList>
    </citation>
    <scope>NUCLEOTIDE SEQUENCE [LARGE SCALE GENOMIC DNA]</scope>
    <source>
        <strain evidence="3 4">NCTC11842</strain>
    </source>
</reference>
<accession>A0A2X2D5R4</accession>
<dbReference type="EMBL" id="UAUF01000014">
    <property type="protein sequence ID" value="SPZ13016.1"/>
    <property type="molecule type" value="Genomic_DNA"/>
</dbReference>
<sequence>MMSSTGAAHPRTDKAETLFGSLREQLDFYRAEIQFESSMLSNRTNAYLSSQSFLMIAFASSMSNTNSQWGTQFTLYVPTLLALLGLVTSIHAWPGIKAAFDVIEHWHRKQCELLDTLNEPCVIRVTPLYGAGNEPLNGSRYRKSLLFSLRSPLIFSVVWAFLGVLAVSLHLLYG</sequence>
<dbReference type="Pfam" id="PF24838">
    <property type="entry name" value="8xMP"/>
    <property type="match status" value="1"/>
</dbReference>
<keyword evidence="1" id="KW-0812">Transmembrane</keyword>
<evidence type="ECO:0000313" key="5">
    <source>
        <dbReference type="Proteomes" id="UP000626180"/>
    </source>
</evidence>
<keyword evidence="5" id="KW-1185">Reference proteome</keyword>
<keyword evidence="1" id="KW-0472">Membrane</keyword>
<dbReference type="AlphaFoldDB" id="A0A2X2D5R4"/>
<evidence type="ECO:0000313" key="2">
    <source>
        <dbReference type="EMBL" id="MBF8642034.1"/>
    </source>
</evidence>
<dbReference type="Proteomes" id="UP000250443">
    <property type="component" value="Unassembled WGS sequence"/>
</dbReference>
<evidence type="ECO:0000313" key="3">
    <source>
        <dbReference type="EMBL" id="SPZ13016.1"/>
    </source>
</evidence>
<reference evidence="2 5" key="2">
    <citation type="submission" date="2020-10" db="EMBL/GenBank/DDBJ databases">
        <title>Genome sequences of Pseudomonas isolates.</title>
        <authorList>
            <person name="Wessels L."/>
            <person name="Reich F."/>
            <person name="Hammerl J."/>
        </authorList>
    </citation>
    <scope>NUCLEOTIDE SEQUENCE [LARGE SCALE GENOMIC DNA]</scope>
    <source>
        <strain evidence="2 5">20-MO00624-0</strain>
    </source>
</reference>
<feature type="transmembrane region" description="Helical" evidence="1">
    <location>
        <begin position="152"/>
        <end position="173"/>
    </location>
</feature>
<evidence type="ECO:0000313" key="4">
    <source>
        <dbReference type="Proteomes" id="UP000250443"/>
    </source>
</evidence>
<evidence type="ECO:0000256" key="1">
    <source>
        <dbReference type="SAM" id="Phobius"/>
    </source>
</evidence>
<gene>
    <name evidence="2" type="ORF">IRZ65_15215</name>
    <name evidence="3" type="ORF">NCTC11842_04794</name>
</gene>
<dbReference type="EMBL" id="JADMCD010000008">
    <property type="protein sequence ID" value="MBF8642034.1"/>
    <property type="molecule type" value="Genomic_DNA"/>
</dbReference>
<dbReference type="Proteomes" id="UP000626180">
    <property type="component" value="Unassembled WGS sequence"/>
</dbReference>
<proteinExistence type="predicted"/>
<feature type="transmembrane region" description="Helical" evidence="1">
    <location>
        <begin position="75"/>
        <end position="93"/>
    </location>
</feature>
<name>A0A2X2D5R4_PSELU</name>
<keyword evidence="1" id="KW-1133">Transmembrane helix</keyword>
<dbReference type="RefSeq" id="WP_010796530.1">
    <property type="nucleotide sequence ID" value="NZ_CP069262.1"/>
</dbReference>
<dbReference type="InterPro" id="IPR056918">
    <property type="entry name" value="8xMP"/>
</dbReference>
<protein>
    <submittedName>
        <fullName evidence="3">Membrane protein</fullName>
    </submittedName>
</protein>